<reference evidence="1 2" key="1">
    <citation type="submission" date="2016-10" db="EMBL/GenBank/DDBJ databases">
        <authorList>
            <person name="de Groot N.N."/>
        </authorList>
    </citation>
    <scope>NUCLEOTIDE SEQUENCE [LARGE SCALE GENOMIC DNA]</scope>
    <source>
        <strain evidence="1 2">DSM 24015</strain>
    </source>
</reference>
<dbReference type="GO" id="GO:0016829">
    <property type="term" value="F:lyase activity"/>
    <property type="evidence" value="ECO:0007669"/>
    <property type="project" value="UniProtKB-KW"/>
</dbReference>
<dbReference type="OrthoDB" id="1148709at2"/>
<keyword evidence="2" id="KW-1185">Reference proteome</keyword>
<accession>A0A1G7DFY2</accession>
<dbReference type="Proteomes" id="UP000198517">
    <property type="component" value="Unassembled WGS sequence"/>
</dbReference>
<organism evidence="1 2">
    <name type="scientific">Riemerella columbipharyngis</name>
    <dbReference type="NCBI Taxonomy" id="1071918"/>
    <lineage>
        <taxon>Bacteria</taxon>
        <taxon>Pseudomonadati</taxon>
        <taxon>Bacteroidota</taxon>
        <taxon>Flavobacteriia</taxon>
        <taxon>Flavobacteriales</taxon>
        <taxon>Weeksellaceae</taxon>
        <taxon>Riemerella</taxon>
    </lineage>
</organism>
<dbReference type="Pfam" id="PF01063">
    <property type="entry name" value="Aminotran_4"/>
    <property type="match status" value="1"/>
</dbReference>
<dbReference type="InterPro" id="IPR001544">
    <property type="entry name" value="Aminotrans_IV"/>
</dbReference>
<name>A0A1G7DFY2_9FLAO</name>
<keyword evidence="1" id="KW-0456">Lyase</keyword>
<dbReference type="Gene3D" id="3.20.10.10">
    <property type="entry name" value="D-amino Acid Aminotransferase, subunit A, domain 2"/>
    <property type="match status" value="1"/>
</dbReference>
<evidence type="ECO:0000313" key="2">
    <source>
        <dbReference type="Proteomes" id="UP000198517"/>
    </source>
</evidence>
<protein>
    <submittedName>
        <fullName evidence="1">4-amino-4-deoxychorismate lyase</fullName>
    </submittedName>
</protein>
<dbReference type="AlphaFoldDB" id="A0A1G7DFY2"/>
<dbReference type="InterPro" id="IPR036038">
    <property type="entry name" value="Aminotransferase-like"/>
</dbReference>
<dbReference type="STRING" id="1071918.SAMN05421544_11110"/>
<proteinExistence type="predicted"/>
<dbReference type="InterPro" id="IPR043131">
    <property type="entry name" value="BCAT-like_N"/>
</dbReference>
<sequence length="201" mass="23638">MSRFIESIKAQDRQIYLLDLHQERIDRTFFEKTGKRSFSLENILSNIEIPDFGKYKMRVVYDLRSSIKVELIPYQPAIAENFELMENSGIDYHLKYENRTIFSEMKQASKAQEIIILKGNKITDSSYSNIIFFDGSQWFTPKTYLLNGVQRQRLIAQNKITEADISLRHILDFSHFKLINAMNDLEEAVPYPIDKIINFPN</sequence>
<gene>
    <name evidence="1" type="ORF">SAMN05421544_11110</name>
</gene>
<dbReference type="InterPro" id="IPR043132">
    <property type="entry name" value="BCAT-like_C"/>
</dbReference>
<dbReference type="EMBL" id="FNAS01000011">
    <property type="protein sequence ID" value="SDE50471.1"/>
    <property type="molecule type" value="Genomic_DNA"/>
</dbReference>
<dbReference type="Gene3D" id="3.30.470.10">
    <property type="match status" value="1"/>
</dbReference>
<dbReference type="RefSeq" id="WP_092736875.1">
    <property type="nucleotide sequence ID" value="NZ_FNAS01000011.1"/>
</dbReference>
<evidence type="ECO:0000313" key="1">
    <source>
        <dbReference type="EMBL" id="SDE50471.1"/>
    </source>
</evidence>
<dbReference type="SUPFAM" id="SSF56752">
    <property type="entry name" value="D-aminoacid aminotransferase-like PLP-dependent enzymes"/>
    <property type="match status" value="1"/>
</dbReference>